<dbReference type="RefSeq" id="WP_173020354.1">
    <property type="nucleotide sequence ID" value="NZ_CALXOS010000002.1"/>
</dbReference>
<dbReference type="PROSITE" id="PS01124">
    <property type="entry name" value="HTH_ARAC_FAMILY_2"/>
    <property type="match status" value="1"/>
</dbReference>
<dbReference type="PRINTS" id="PR00032">
    <property type="entry name" value="HTHARAC"/>
</dbReference>
<dbReference type="InterPro" id="IPR009057">
    <property type="entry name" value="Homeodomain-like_sf"/>
</dbReference>
<evidence type="ECO:0000259" key="4">
    <source>
        <dbReference type="PROSITE" id="PS01124"/>
    </source>
</evidence>
<evidence type="ECO:0000256" key="2">
    <source>
        <dbReference type="ARBA" id="ARBA00023125"/>
    </source>
</evidence>
<sequence length="272" mass="31567">MKNEKRFVKYDKELQIEAYWFQGILQKFPQHFHEYYVLGFVEKSGLRHMCYDNVDYYITTGDVLLFNPCVPHNCEPMDNDLLDLRCLNIKPEIMSQFMQELTGSEEVPLFASPVLRGDELSGSLLRELHQMIMQEREDLAKEETFYFLLEQLVAAGISKTSIEAKAPPVRRVTEHLLGHYTEKVTLEELAAVACMNKYSLLRLFTKTEGITPYRYLETIRIGKAKELLAQDLEPAEVALMTGFSDQSHFSKFFKEVIGLTPGQYRNIFKVKQ</sequence>
<keyword evidence="3" id="KW-0804">Transcription</keyword>
<evidence type="ECO:0000256" key="1">
    <source>
        <dbReference type="ARBA" id="ARBA00023015"/>
    </source>
</evidence>
<dbReference type="Proteomes" id="UP000443070">
    <property type="component" value="Unassembled WGS sequence"/>
</dbReference>
<dbReference type="AlphaFoldDB" id="A0A7X3BVE1"/>
<evidence type="ECO:0000313" key="7">
    <source>
        <dbReference type="Proteomes" id="UP000443070"/>
    </source>
</evidence>
<dbReference type="PANTHER" id="PTHR46796:SF2">
    <property type="entry name" value="TRANSCRIPTIONAL REGULATORY PROTEIN"/>
    <property type="match status" value="1"/>
</dbReference>
<gene>
    <name evidence="5" type="ORF">GMD11_04305</name>
    <name evidence="6" type="ORF">GMD18_03950</name>
</gene>
<reference evidence="7 8" key="1">
    <citation type="journal article" date="2019" name="Nat. Med.">
        <title>A library of human gut bacterial isolates paired with longitudinal multiomics data enables mechanistic microbiome research.</title>
        <authorList>
            <person name="Poyet M."/>
            <person name="Groussin M."/>
            <person name="Gibbons S.M."/>
            <person name="Avila-Pacheco J."/>
            <person name="Jiang X."/>
            <person name="Kearney S.M."/>
            <person name="Perrotta A.R."/>
            <person name="Berdy B."/>
            <person name="Zhao S."/>
            <person name="Lieberman T.D."/>
            <person name="Swanson P.K."/>
            <person name="Smith M."/>
            <person name="Roesemann S."/>
            <person name="Alexander J.E."/>
            <person name="Rich S.A."/>
            <person name="Livny J."/>
            <person name="Vlamakis H."/>
            <person name="Clish C."/>
            <person name="Bullock K."/>
            <person name="Deik A."/>
            <person name="Scott J."/>
            <person name="Pierce K.A."/>
            <person name="Xavier R.J."/>
            <person name="Alm E.J."/>
        </authorList>
    </citation>
    <scope>NUCLEOTIDE SEQUENCE [LARGE SCALE GENOMIC DNA]</scope>
    <source>
        <strain evidence="5 8">BIOML-A13</strain>
        <strain evidence="6 7">BIOML-A3</strain>
    </source>
</reference>
<dbReference type="Pfam" id="PF02311">
    <property type="entry name" value="AraC_binding"/>
    <property type="match status" value="1"/>
</dbReference>
<proteinExistence type="predicted"/>
<comment type="caution">
    <text evidence="5">The sequence shown here is derived from an EMBL/GenBank/DDBJ whole genome shotgun (WGS) entry which is preliminary data.</text>
</comment>
<evidence type="ECO:0000313" key="6">
    <source>
        <dbReference type="EMBL" id="MTU03558.1"/>
    </source>
</evidence>
<evidence type="ECO:0000256" key="3">
    <source>
        <dbReference type="ARBA" id="ARBA00023163"/>
    </source>
</evidence>
<evidence type="ECO:0000313" key="8">
    <source>
        <dbReference type="Proteomes" id="UP000484547"/>
    </source>
</evidence>
<dbReference type="InterPro" id="IPR050204">
    <property type="entry name" value="AraC_XylS_family_regulators"/>
</dbReference>
<keyword evidence="2" id="KW-0238">DNA-binding</keyword>
<dbReference type="InterPro" id="IPR003313">
    <property type="entry name" value="AraC-bd"/>
</dbReference>
<name>A0A7X3BVE1_9FIRM</name>
<dbReference type="SUPFAM" id="SSF46689">
    <property type="entry name" value="Homeodomain-like"/>
    <property type="match status" value="2"/>
</dbReference>
<dbReference type="GO" id="GO:0043565">
    <property type="term" value="F:sequence-specific DNA binding"/>
    <property type="evidence" value="ECO:0007669"/>
    <property type="project" value="InterPro"/>
</dbReference>
<dbReference type="Gene3D" id="1.10.10.60">
    <property type="entry name" value="Homeodomain-like"/>
    <property type="match status" value="1"/>
</dbReference>
<dbReference type="SMART" id="SM00342">
    <property type="entry name" value="HTH_ARAC"/>
    <property type="match status" value="1"/>
</dbReference>
<feature type="domain" description="HTH araC/xylS-type" evidence="4">
    <location>
        <begin position="170"/>
        <end position="267"/>
    </location>
</feature>
<dbReference type="SUPFAM" id="SSF51215">
    <property type="entry name" value="Regulatory protein AraC"/>
    <property type="match status" value="1"/>
</dbReference>
<dbReference type="EMBL" id="WNBM01000002">
    <property type="protein sequence ID" value="MTT75496.1"/>
    <property type="molecule type" value="Genomic_DNA"/>
</dbReference>
<dbReference type="InterPro" id="IPR037923">
    <property type="entry name" value="HTH-like"/>
</dbReference>
<dbReference type="Proteomes" id="UP000484547">
    <property type="component" value="Unassembled WGS sequence"/>
</dbReference>
<dbReference type="InterPro" id="IPR020449">
    <property type="entry name" value="Tscrpt_reg_AraC-type_HTH"/>
</dbReference>
<protein>
    <submittedName>
        <fullName evidence="5">Helix-turn-helix domain-containing protein</fullName>
    </submittedName>
</protein>
<keyword evidence="7" id="KW-1185">Reference proteome</keyword>
<accession>A0A7X3BVE1</accession>
<organism evidence="5 8">
    <name type="scientific">Phascolarctobacterium faecium</name>
    <dbReference type="NCBI Taxonomy" id="33025"/>
    <lineage>
        <taxon>Bacteria</taxon>
        <taxon>Bacillati</taxon>
        <taxon>Bacillota</taxon>
        <taxon>Negativicutes</taxon>
        <taxon>Acidaminococcales</taxon>
        <taxon>Acidaminococcaceae</taxon>
        <taxon>Phascolarctobacterium</taxon>
    </lineage>
</organism>
<dbReference type="EMBL" id="WNBW01000002">
    <property type="protein sequence ID" value="MTU03558.1"/>
    <property type="molecule type" value="Genomic_DNA"/>
</dbReference>
<dbReference type="InterPro" id="IPR018060">
    <property type="entry name" value="HTH_AraC"/>
</dbReference>
<dbReference type="PANTHER" id="PTHR46796">
    <property type="entry name" value="HTH-TYPE TRANSCRIPTIONAL ACTIVATOR RHAS-RELATED"/>
    <property type="match status" value="1"/>
</dbReference>
<dbReference type="GO" id="GO:0003700">
    <property type="term" value="F:DNA-binding transcription factor activity"/>
    <property type="evidence" value="ECO:0007669"/>
    <property type="project" value="InterPro"/>
</dbReference>
<keyword evidence="1" id="KW-0805">Transcription regulation</keyword>
<dbReference type="Pfam" id="PF12833">
    <property type="entry name" value="HTH_18"/>
    <property type="match status" value="1"/>
</dbReference>
<evidence type="ECO:0000313" key="5">
    <source>
        <dbReference type="EMBL" id="MTT75496.1"/>
    </source>
</evidence>